<organism evidence="2">
    <name type="scientific">Arundo donax</name>
    <name type="common">Giant reed</name>
    <name type="synonym">Donax arundinaceus</name>
    <dbReference type="NCBI Taxonomy" id="35708"/>
    <lineage>
        <taxon>Eukaryota</taxon>
        <taxon>Viridiplantae</taxon>
        <taxon>Streptophyta</taxon>
        <taxon>Embryophyta</taxon>
        <taxon>Tracheophyta</taxon>
        <taxon>Spermatophyta</taxon>
        <taxon>Magnoliopsida</taxon>
        <taxon>Liliopsida</taxon>
        <taxon>Poales</taxon>
        <taxon>Poaceae</taxon>
        <taxon>PACMAD clade</taxon>
        <taxon>Arundinoideae</taxon>
        <taxon>Arundineae</taxon>
        <taxon>Arundo</taxon>
    </lineage>
</organism>
<reference evidence="2" key="2">
    <citation type="journal article" date="2015" name="Data Brief">
        <title>Shoot transcriptome of the giant reed, Arundo donax.</title>
        <authorList>
            <person name="Barrero R.A."/>
            <person name="Guerrero F.D."/>
            <person name="Moolhuijzen P."/>
            <person name="Goolsby J.A."/>
            <person name="Tidwell J."/>
            <person name="Bellgard S.E."/>
            <person name="Bellgard M.I."/>
        </authorList>
    </citation>
    <scope>NUCLEOTIDE SEQUENCE</scope>
    <source>
        <tissue evidence="2">Shoot tissue taken approximately 20 cm above the soil surface</tissue>
    </source>
</reference>
<evidence type="ECO:0000313" key="2">
    <source>
        <dbReference type="EMBL" id="JAD96664.1"/>
    </source>
</evidence>
<sequence>MWAGARRRRLGRRREGALAGSGRGARS</sequence>
<proteinExistence type="predicted"/>
<protein>
    <submittedName>
        <fullName evidence="2">Uncharacterized protein</fullName>
    </submittedName>
</protein>
<feature type="region of interest" description="Disordered" evidence="1">
    <location>
        <begin position="1"/>
        <end position="27"/>
    </location>
</feature>
<feature type="compositionally biased region" description="Basic residues" evidence="1">
    <location>
        <begin position="1"/>
        <end position="12"/>
    </location>
</feature>
<dbReference type="AlphaFoldDB" id="A0A0A9E7E3"/>
<accession>A0A0A9E7E3</accession>
<dbReference type="EMBL" id="GBRH01201231">
    <property type="protein sequence ID" value="JAD96664.1"/>
    <property type="molecule type" value="Transcribed_RNA"/>
</dbReference>
<evidence type="ECO:0000256" key="1">
    <source>
        <dbReference type="SAM" id="MobiDB-lite"/>
    </source>
</evidence>
<name>A0A0A9E7E3_ARUDO</name>
<reference evidence="2" key="1">
    <citation type="submission" date="2014-09" db="EMBL/GenBank/DDBJ databases">
        <authorList>
            <person name="Magalhaes I.L.F."/>
            <person name="Oliveira U."/>
            <person name="Santos F.R."/>
            <person name="Vidigal T.H.D.A."/>
            <person name="Brescovit A.D."/>
            <person name="Santos A.J."/>
        </authorList>
    </citation>
    <scope>NUCLEOTIDE SEQUENCE</scope>
    <source>
        <tissue evidence="2">Shoot tissue taken approximately 20 cm above the soil surface</tissue>
    </source>
</reference>